<dbReference type="CDD" id="cd07936">
    <property type="entry name" value="SCAN"/>
    <property type="match status" value="1"/>
</dbReference>
<evidence type="ECO:0000313" key="5">
    <source>
        <dbReference type="Proteomes" id="UP000472273"/>
    </source>
</evidence>
<dbReference type="Gene3D" id="1.10.4020.10">
    <property type="entry name" value="DNA breaking-rejoining enzymes"/>
    <property type="match status" value="1"/>
</dbReference>
<dbReference type="GeneTree" id="ENSGT00940000154715"/>
<dbReference type="Ensembl" id="ENSPTXT00000016763.1">
    <property type="protein sequence ID" value="ENSPTXP00000016263.1"/>
    <property type="gene ID" value="ENSPTXG00000011244.1"/>
</dbReference>
<reference evidence="4" key="1">
    <citation type="submission" date="2025-08" db="UniProtKB">
        <authorList>
            <consortium name="Ensembl"/>
        </authorList>
    </citation>
    <scope>IDENTIFICATION</scope>
</reference>
<keyword evidence="5" id="KW-1185">Reference proteome</keyword>
<organism evidence="4 5">
    <name type="scientific">Pseudonaja textilis</name>
    <name type="common">Eastern brown snake</name>
    <dbReference type="NCBI Taxonomy" id="8673"/>
    <lineage>
        <taxon>Eukaryota</taxon>
        <taxon>Metazoa</taxon>
        <taxon>Chordata</taxon>
        <taxon>Craniata</taxon>
        <taxon>Vertebrata</taxon>
        <taxon>Euteleostomi</taxon>
        <taxon>Lepidosauria</taxon>
        <taxon>Squamata</taxon>
        <taxon>Bifurcata</taxon>
        <taxon>Unidentata</taxon>
        <taxon>Episquamata</taxon>
        <taxon>Toxicofera</taxon>
        <taxon>Serpentes</taxon>
        <taxon>Colubroidea</taxon>
        <taxon>Elapidae</taxon>
        <taxon>Hydrophiinae</taxon>
        <taxon>Pseudonaja</taxon>
    </lineage>
</organism>
<evidence type="ECO:0000259" key="3">
    <source>
        <dbReference type="PROSITE" id="PS50804"/>
    </source>
</evidence>
<dbReference type="PROSITE" id="PS50804">
    <property type="entry name" value="SCAN_BOX"/>
    <property type="match status" value="1"/>
</dbReference>
<evidence type="ECO:0000256" key="2">
    <source>
        <dbReference type="SAM" id="MobiDB-lite"/>
    </source>
</evidence>
<evidence type="ECO:0000256" key="1">
    <source>
        <dbReference type="ARBA" id="ARBA00023242"/>
    </source>
</evidence>
<keyword evidence="1" id="KW-0539">Nucleus</keyword>
<dbReference type="FunFam" id="1.10.4020.10:FF:000005">
    <property type="entry name" value="Uncharacterized protein"/>
    <property type="match status" value="1"/>
</dbReference>
<sequence length="143" mass="16663">LPSSEACRKRIAWEILEKDPEVHRRRFRDVCYQEAGGPREVCSRLHQLSRQWLQPERRTKSQMLDLVILEQLLAILPEEMSSWVRECGAESSSQAVALAEGFLLGQTEWKEPEEEERQQQVKSQPPGRLQRATYSSRRVEVGF</sequence>
<accession>A0A670Z3A3</accession>
<dbReference type="InterPro" id="IPR050916">
    <property type="entry name" value="SCAN-C2H2_zinc_finger"/>
</dbReference>
<dbReference type="SMART" id="SM00431">
    <property type="entry name" value="SCAN"/>
    <property type="match status" value="1"/>
</dbReference>
<dbReference type="InterPro" id="IPR003309">
    <property type="entry name" value="SCAN_dom"/>
</dbReference>
<proteinExistence type="predicted"/>
<dbReference type="PANTHER" id="PTHR45935:SF15">
    <property type="entry name" value="SCAN BOX DOMAIN-CONTAINING PROTEIN"/>
    <property type="match status" value="1"/>
</dbReference>
<protein>
    <recommendedName>
        <fullName evidence="3">SCAN box domain-containing protein</fullName>
    </recommendedName>
</protein>
<reference evidence="4" key="2">
    <citation type="submission" date="2025-09" db="UniProtKB">
        <authorList>
            <consortium name="Ensembl"/>
        </authorList>
    </citation>
    <scope>IDENTIFICATION</scope>
</reference>
<dbReference type="InterPro" id="IPR038269">
    <property type="entry name" value="SCAN_sf"/>
</dbReference>
<dbReference type="Pfam" id="PF02023">
    <property type="entry name" value="SCAN"/>
    <property type="match status" value="1"/>
</dbReference>
<name>A0A670Z3A3_PSETE</name>
<dbReference type="Proteomes" id="UP000472273">
    <property type="component" value="Unplaced"/>
</dbReference>
<feature type="region of interest" description="Disordered" evidence="2">
    <location>
        <begin position="109"/>
        <end position="143"/>
    </location>
</feature>
<dbReference type="PANTHER" id="PTHR45935">
    <property type="entry name" value="PROTEIN ZBED8-RELATED"/>
    <property type="match status" value="1"/>
</dbReference>
<dbReference type="AlphaFoldDB" id="A0A670Z3A3"/>
<dbReference type="SUPFAM" id="SSF47353">
    <property type="entry name" value="Retrovirus capsid dimerization domain-like"/>
    <property type="match status" value="1"/>
</dbReference>
<dbReference type="OMA" id="ILAIHEQ"/>
<evidence type="ECO:0000313" key="4">
    <source>
        <dbReference type="Ensembl" id="ENSPTXP00000016263.1"/>
    </source>
</evidence>
<feature type="domain" description="SCAN box" evidence="3">
    <location>
        <begin position="24"/>
        <end position="102"/>
    </location>
</feature>